<reference evidence="1" key="2">
    <citation type="submission" date="2021-04" db="EMBL/GenBank/DDBJ databases">
        <authorList>
            <person name="Gilroy R."/>
        </authorList>
    </citation>
    <scope>NUCLEOTIDE SEQUENCE</scope>
    <source>
        <strain evidence="1">ChiSjej2B20-11307</strain>
    </source>
</reference>
<proteinExistence type="predicted"/>
<comment type="caution">
    <text evidence="1">The sequence shown here is derived from an EMBL/GenBank/DDBJ whole genome shotgun (WGS) entry which is preliminary data.</text>
</comment>
<evidence type="ECO:0000313" key="2">
    <source>
        <dbReference type="Proteomes" id="UP000824223"/>
    </source>
</evidence>
<dbReference type="EMBL" id="DXAK01000016">
    <property type="protein sequence ID" value="HJA06249.1"/>
    <property type="molecule type" value="Genomic_DNA"/>
</dbReference>
<gene>
    <name evidence="1" type="ORF">H9798_03755</name>
</gene>
<organism evidence="1 2">
    <name type="scientific">Candidatus Mediterraneibacter pullicola</name>
    <dbReference type="NCBI Taxonomy" id="2838682"/>
    <lineage>
        <taxon>Bacteria</taxon>
        <taxon>Bacillati</taxon>
        <taxon>Bacillota</taxon>
        <taxon>Clostridia</taxon>
        <taxon>Lachnospirales</taxon>
        <taxon>Lachnospiraceae</taxon>
        <taxon>Mediterraneibacter</taxon>
    </lineage>
</organism>
<dbReference type="AlphaFoldDB" id="A0A9D2H999"/>
<accession>A0A9D2H999</accession>
<reference evidence="1" key="1">
    <citation type="journal article" date="2021" name="PeerJ">
        <title>Extensive microbial diversity within the chicken gut microbiome revealed by metagenomics and culture.</title>
        <authorList>
            <person name="Gilroy R."/>
            <person name="Ravi A."/>
            <person name="Getino M."/>
            <person name="Pursley I."/>
            <person name="Horton D.L."/>
            <person name="Alikhan N.F."/>
            <person name="Baker D."/>
            <person name="Gharbi K."/>
            <person name="Hall N."/>
            <person name="Watson M."/>
            <person name="Adriaenssens E.M."/>
            <person name="Foster-Nyarko E."/>
            <person name="Jarju S."/>
            <person name="Secka A."/>
            <person name="Antonio M."/>
            <person name="Oren A."/>
            <person name="Chaudhuri R.R."/>
            <person name="La Ragione R."/>
            <person name="Hildebrand F."/>
            <person name="Pallen M.J."/>
        </authorList>
    </citation>
    <scope>NUCLEOTIDE SEQUENCE</scope>
    <source>
        <strain evidence="1">ChiSjej2B20-11307</strain>
    </source>
</reference>
<name>A0A9D2H999_9FIRM</name>
<protein>
    <submittedName>
        <fullName evidence="1">Uncharacterized protein</fullName>
    </submittedName>
</protein>
<evidence type="ECO:0000313" key="1">
    <source>
        <dbReference type="EMBL" id="HJA06249.1"/>
    </source>
</evidence>
<sequence length="146" mass="16760">MIRECTQEDIEMITSYLKDEPYGRMILTAVNEFGFQERFQTVYIDVTNTESGEVKLNGVYLFLYRSIILFSKENHVDIDFLEQWMGISAPDKVAGREDNVNIVSWLLTDYNMETGVTHPGITDGDSILLECLKGAEYEGDWALLTR</sequence>
<dbReference type="Proteomes" id="UP000824223">
    <property type="component" value="Unassembled WGS sequence"/>
</dbReference>